<evidence type="ECO:0000256" key="9">
    <source>
        <dbReference type="ARBA" id="ARBA00023014"/>
    </source>
</evidence>
<evidence type="ECO:0000256" key="4">
    <source>
        <dbReference type="ARBA" id="ARBA00022485"/>
    </source>
</evidence>
<dbReference type="NCBIfam" id="TIGR00550">
    <property type="entry name" value="nadA"/>
    <property type="match status" value="1"/>
</dbReference>
<keyword evidence="12" id="KW-1185">Reference proteome</keyword>
<keyword evidence="9" id="KW-0411">Iron-sulfur</keyword>
<dbReference type="GO" id="GO:0016740">
    <property type="term" value="F:transferase activity"/>
    <property type="evidence" value="ECO:0007669"/>
    <property type="project" value="UniProtKB-KW"/>
</dbReference>
<dbReference type="RefSeq" id="WP_221532608.1">
    <property type="nucleotide sequence ID" value="NZ_JAIGYP010000011.1"/>
</dbReference>
<name>A0ABS7JPG6_9HELI</name>
<sequence length="332" mass="36968">MIKIRIKELLRELDALLVAHYYQRDEVVEIAELTGDSLELARKASASEKSKIVFCGVGFMGQSVKILAPQKRVFMPKIACCSMARMIDDSYFDTSIAQLKNYGITDIFPITYINSNAEVKAKVAELGGVVCTSANASKILEYALKQGKKIFFLPDYCLGQNLARDNGLKSAILSVDSAEKIKEADVICYYGFCSVHQLFSAKDIDFYRAKYPDILIAVHPECQVSVTEKADFVGSTSQIIKFVQSLDSSQKVAVGTEFNLVNRLRPRANGIQNTFVLSSTKPECPTMNETTLEDVLKCLEFIKKNQPINEILLDENIAKKAKLALDKMLELS</sequence>
<dbReference type="SUPFAM" id="SSF142754">
    <property type="entry name" value="NadA-like"/>
    <property type="match status" value="1"/>
</dbReference>
<evidence type="ECO:0000256" key="10">
    <source>
        <dbReference type="NCBIfam" id="TIGR00550"/>
    </source>
</evidence>
<comment type="caution">
    <text evidence="11">The sequence shown here is derived from an EMBL/GenBank/DDBJ whole genome shotgun (WGS) entry which is preliminary data.</text>
</comment>
<reference evidence="11 12" key="1">
    <citation type="submission" date="2021-08" db="EMBL/GenBank/DDBJ databases">
        <title>Helicobacter spp. isolated from feces of Anatolian Ground Squirrel (Spermophilus xanthoprymnus) in Turkey.</title>
        <authorList>
            <person name="Aydin F."/>
            <person name="Abay S."/>
            <person name="Kayman T."/>
            <person name="Karakaya E."/>
            <person name="Saticioglu I.B."/>
        </authorList>
    </citation>
    <scope>NUCLEOTIDE SEQUENCE [LARGE SCALE GENOMIC DNA]</scope>
    <source>
        <strain evidence="11 12">Faydin-H70</strain>
    </source>
</reference>
<keyword evidence="5" id="KW-0662">Pyridine nucleotide biosynthesis</keyword>
<keyword evidence="8" id="KW-0408">Iron</keyword>
<evidence type="ECO:0000256" key="2">
    <source>
        <dbReference type="ARBA" id="ARBA00005065"/>
    </source>
</evidence>
<evidence type="ECO:0000256" key="5">
    <source>
        <dbReference type="ARBA" id="ARBA00022642"/>
    </source>
</evidence>
<evidence type="ECO:0000256" key="3">
    <source>
        <dbReference type="ARBA" id="ARBA00012669"/>
    </source>
</evidence>
<protein>
    <recommendedName>
        <fullName evidence="3 10">Quinolinate synthase</fullName>
        <ecNumber evidence="3 10">2.5.1.72</ecNumber>
    </recommendedName>
</protein>
<gene>
    <name evidence="11" type="primary">nadA</name>
    <name evidence="11" type="ORF">K4G57_07510</name>
</gene>
<dbReference type="Gene3D" id="3.40.50.10800">
    <property type="entry name" value="NadA-like"/>
    <property type="match status" value="3"/>
</dbReference>
<accession>A0ABS7JPG6</accession>
<dbReference type="Proteomes" id="UP000700059">
    <property type="component" value="Unassembled WGS sequence"/>
</dbReference>
<dbReference type="NCBIfam" id="NF006885">
    <property type="entry name" value="PRK09375.2-6"/>
    <property type="match status" value="1"/>
</dbReference>
<comment type="pathway">
    <text evidence="2">Cofactor biosynthesis; NAD(+) biosynthesis; quinolinate from iminoaspartate: step 1/1.</text>
</comment>
<keyword evidence="4" id="KW-0004">4Fe-4S</keyword>
<proteinExistence type="predicted"/>
<evidence type="ECO:0000256" key="7">
    <source>
        <dbReference type="ARBA" id="ARBA00022723"/>
    </source>
</evidence>
<evidence type="ECO:0000313" key="12">
    <source>
        <dbReference type="Proteomes" id="UP000700059"/>
    </source>
</evidence>
<evidence type="ECO:0000256" key="1">
    <source>
        <dbReference type="ARBA" id="ARBA00001966"/>
    </source>
</evidence>
<evidence type="ECO:0000313" key="11">
    <source>
        <dbReference type="EMBL" id="MBX7491304.1"/>
    </source>
</evidence>
<comment type="cofactor">
    <cofactor evidence="1">
        <name>[4Fe-4S] cluster</name>
        <dbReference type="ChEBI" id="CHEBI:49883"/>
    </cofactor>
</comment>
<dbReference type="EMBL" id="JAIGYQ010000011">
    <property type="protein sequence ID" value="MBX7491304.1"/>
    <property type="molecule type" value="Genomic_DNA"/>
</dbReference>
<dbReference type="InterPro" id="IPR003473">
    <property type="entry name" value="NadA"/>
</dbReference>
<dbReference type="InterPro" id="IPR036094">
    <property type="entry name" value="NadA_sf"/>
</dbReference>
<dbReference type="PANTHER" id="PTHR30573:SF0">
    <property type="entry name" value="QUINOLINATE SYNTHASE, CHLOROPLASTIC"/>
    <property type="match status" value="1"/>
</dbReference>
<keyword evidence="6 11" id="KW-0808">Transferase</keyword>
<dbReference type="PANTHER" id="PTHR30573">
    <property type="entry name" value="QUINOLINATE SYNTHETASE A"/>
    <property type="match status" value="1"/>
</dbReference>
<keyword evidence="7" id="KW-0479">Metal-binding</keyword>
<dbReference type="EC" id="2.5.1.72" evidence="3 10"/>
<dbReference type="Pfam" id="PF02445">
    <property type="entry name" value="NadA"/>
    <property type="match status" value="1"/>
</dbReference>
<evidence type="ECO:0000256" key="6">
    <source>
        <dbReference type="ARBA" id="ARBA00022679"/>
    </source>
</evidence>
<organism evidence="11 12">
    <name type="scientific">Helicobacter turcicus</name>
    <dbReference type="NCBI Taxonomy" id="2867412"/>
    <lineage>
        <taxon>Bacteria</taxon>
        <taxon>Pseudomonadati</taxon>
        <taxon>Campylobacterota</taxon>
        <taxon>Epsilonproteobacteria</taxon>
        <taxon>Campylobacterales</taxon>
        <taxon>Helicobacteraceae</taxon>
        <taxon>Helicobacter</taxon>
    </lineage>
</organism>
<evidence type="ECO:0000256" key="8">
    <source>
        <dbReference type="ARBA" id="ARBA00023004"/>
    </source>
</evidence>